<evidence type="ECO:0000256" key="2">
    <source>
        <dbReference type="ARBA" id="ARBA00002039"/>
    </source>
</evidence>
<keyword evidence="7 9" id="KW-0378">Hydrolase</keyword>
<dbReference type="GO" id="GO:0004180">
    <property type="term" value="F:carboxypeptidase activity"/>
    <property type="evidence" value="ECO:0007669"/>
    <property type="project" value="UniProtKB-KW"/>
</dbReference>
<dbReference type="EMBL" id="SACR01000004">
    <property type="protein sequence ID" value="RVU45349.1"/>
    <property type="molecule type" value="Genomic_DNA"/>
</dbReference>
<dbReference type="GO" id="GO:0006508">
    <property type="term" value="P:proteolysis"/>
    <property type="evidence" value="ECO:0007669"/>
    <property type="project" value="UniProtKB-KW"/>
</dbReference>
<evidence type="ECO:0000256" key="8">
    <source>
        <dbReference type="ARBA" id="ARBA00022825"/>
    </source>
</evidence>
<dbReference type="InterPro" id="IPR029062">
    <property type="entry name" value="Class_I_gatase-like"/>
</dbReference>
<keyword evidence="9" id="KW-0121">Carboxypeptidase</keyword>
<comment type="caution">
    <text evidence="9">The sequence shown here is derived from an EMBL/GenBank/DDBJ whole genome shotgun (WGS) entry which is preliminary data.</text>
</comment>
<evidence type="ECO:0000313" key="9">
    <source>
        <dbReference type="EMBL" id="RVU45349.1"/>
    </source>
</evidence>
<protein>
    <recommendedName>
        <fullName evidence="5">Cyanophycinase</fullName>
        <ecNumber evidence="4">3.4.15.6</ecNumber>
    </recommendedName>
</protein>
<comment type="similarity">
    <text evidence="3">Belongs to the peptidase S51 family.</text>
</comment>
<keyword evidence="6" id="KW-0645">Protease</keyword>
<evidence type="ECO:0000256" key="5">
    <source>
        <dbReference type="ARBA" id="ARBA00015719"/>
    </source>
</evidence>
<dbReference type="AlphaFoldDB" id="A0A437RF26"/>
<dbReference type="OrthoDB" id="9799980at2"/>
<evidence type="ECO:0000256" key="1">
    <source>
        <dbReference type="ARBA" id="ARBA00001092"/>
    </source>
</evidence>
<dbReference type="EC" id="3.4.15.6" evidence="4"/>
<dbReference type="SUPFAM" id="SSF52317">
    <property type="entry name" value="Class I glutamine amidotransferase-like"/>
    <property type="match status" value="1"/>
</dbReference>
<accession>A0A437RF26</accession>
<keyword evidence="8" id="KW-0720">Serine protease</keyword>
<comment type="catalytic activity">
    <reaction evidence="1">
        <text>[L-4-(L-arginin-2-N-yl)aspartate](n) + H2O = [L-4-(L-arginin-2-N-yl)aspartate](n-1) + L-4-(L-arginin-2-N-yl)aspartate</text>
        <dbReference type="Rhea" id="RHEA:12845"/>
        <dbReference type="Rhea" id="RHEA-COMP:13728"/>
        <dbReference type="Rhea" id="RHEA-COMP:13734"/>
        <dbReference type="ChEBI" id="CHEBI:15377"/>
        <dbReference type="ChEBI" id="CHEBI:137986"/>
        <dbReference type="ChEBI" id="CHEBI:137991"/>
        <dbReference type="EC" id="3.4.15.6"/>
    </reaction>
</comment>
<gene>
    <name evidence="9" type="ORF">EOE66_14580</name>
</gene>
<keyword evidence="10" id="KW-1185">Reference proteome</keyword>
<dbReference type="Gene3D" id="3.40.50.880">
    <property type="match status" value="1"/>
</dbReference>
<dbReference type="CDD" id="cd03145">
    <property type="entry name" value="GAT1_cyanophycinase"/>
    <property type="match status" value="1"/>
</dbReference>
<proteinExistence type="inferred from homology"/>
<dbReference type="InterPro" id="IPR011811">
    <property type="entry name" value="Peptidase_S51_cyanophycinase"/>
</dbReference>
<dbReference type="NCBIfam" id="TIGR02069">
    <property type="entry name" value="cyanophycinase"/>
    <property type="match status" value="1"/>
</dbReference>
<organism evidence="9 10">
    <name type="scientific">Rubrivivax rivuli</name>
    <dbReference type="NCBI Taxonomy" id="1862385"/>
    <lineage>
        <taxon>Bacteria</taxon>
        <taxon>Pseudomonadati</taxon>
        <taxon>Pseudomonadota</taxon>
        <taxon>Betaproteobacteria</taxon>
        <taxon>Burkholderiales</taxon>
        <taxon>Sphaerotilaceae</taxon>
        <taxon>Rubrivivax</taxon>
    </lineage>
</organism>
<reference evidence="9 10" key="1">
    <citation type="submission" date="2019-01" db="EMBL/GenBank/DDBJ databases">
        <authorList>
            <person name="Chen W.-M."/>
        </authorList>
    </citation>
    <scope>NUCLEOTIDE SEQUENCE [LARGE SCALE GENOMIC DNA]</scope>
    <source>
        <strain evidence="9 10">KYPY4</strain>
    </source>
</reference>
<dbReference type="PANTHER" id="PTHR36175:SF1">
    <property type="entry name" value="CYANOPHYCINASE"/>
    <property type="match status" value="1"/>
</dbReference>
<evidence type="ECO:0000256" key="4">
    <source>
        <dbReference type="ARBA" id="ARBA00013115"/>
    </source>
</evidence>
<dbReference type="Pfam" id="PF03575">
    <property type="entry name" value="Peptidase_S51"/>
    <property type="match status" value="1"/>
</dbReference>
<comment type="function">
    <text evidence="2">Exopeptidase that catalyzes the hydrolytic cleavage of multi-L-arginyl-poly-L-aspartic acid (cyanophycin; a water-insoluble reserve polymer) into aspartate-arginine dipeptides.</text>
</comment>
<dbReference type="Proteomes" id="UP000285575">
    <property type="component" value="Unassembled WGS sequence"/>
</dbReference>
<dbReference type="PANTHER" id="PTHR36175">
    <property type="entry name" value="CYANOPHYCINASE"/>
    <property type="match status" value="1"/>
</dbReference>
<dbReference type="GO" id="GO:0008241">
    <property type="term" value="F:peptidyl-dipeptidase activity"/>
    <property type="evidence" value="ECO:0007669"/>
    <property type="project" value="UniProtKB-EC"/>
</dbReference>
<sequence length="486" mass="51499">MVCRAALAVLPLRVGAHGRLWQPAAPLQTGPARAGRLVTSQCRLRSSRPAGRRCGDAKIAAMSRFSCWFRPFGPSGWLACLCALLLWAAPAGAQAPASAAPARPGTLVVLGGALKDGNDALWQAIVQAAGGPGALVLVLPTASGDPERSARLTAEQLQRRGARTEVLPIAPRWPGSSAEDARARAHDPQWVARVQAAGGVFMTGGEQDRLMQALRPEGRETPLLRALRELHARGGVIAGTSAGAAVMSETALRELDDAFDALLRPLTAQELGLGFGLAPHDVVTDQHFLKRGRVARLVRVLLQSGRPLGLGVEEDSAALIRAGVAEALGTRGLLVVDTSQAVVEQAAPLRVRALRVSYVDRGDRYDLHARRLLPPATRQPLTLGSAEGRAGFFGDVLGDNIVVGVMARAAEGPGRAALGLAWRLHQPTAFEWRFSADEHTRAWGGPTRDDHSIEALRLDIRPVRLAQPVYEGAPTPATPRAGPSPR</sequence>
<evidence type="ECO:0000256" key="6">
    <source>
        <dbReference type="ARBA" id="ARBA00022670"/>
    </source>
</evidence>
<dbReference type="InterPro" id="IPR005320">
    <property type="entry name" value="Peptidase_S51"/>
</dbReference>
<evidence type="ECO:0000256" key="3">
    <source>
        <dbReference type="ARBA" id="ARBA00006534"/>
    </source>
</evidence>
<dbReference type="GO" id="GO:0008236">
    <property type="term" value="F:serine-type peptidase activity"/>
    <property type="evidence" value="ECO:0007669"/>
    <property type="project" value="UniProtKB-KW"/>
</dbReference>
<evidence type="ECO:0000313" key="10">
    <source>
        <dbReference type="Proteomes" id="UP000285575"/>
    </source>
</evidence>
<name>A0A437RF26_9BURK</name>
<evidence type="ECO:0000256" key="7">
    <source>
        <dbReference type="ARBA" id="ARBA00022801"/>
    </source>
</evidence>